<evidence type="ECO:0000313" key="1">
    <source>
        <dbReference type="EMBL" id="KAF6035992.1"/>
    </source>
</evidence>
<proteinExistence type="predicted"/>
<keyword evidence="2" id="KW-1185">Reference proteome</keyword>
<organism evidence="1 2">
    <name type="scientific">Bugula neritina</name>
    <name type="common">Brown bryozoan</name>
    <name type="synonym">Sertularia neritina</name>
    <dbReference type="NCBI Taxonomy" id="10212"/>
    <lineage>
        <taxon>Eukaryota</taxon>
        <taxon>Metazoa</taxon>
        <taxon>Spiralia</taxon>
        <taxon>Lophotrochozoa</taxon>
        <taxon>Bryozoa</taxon>
        <taxon>Gymnolaemata</taxon>
        <taxon>Cheilostomatida</taxon>
        <taxon>Flustrina</taxon>
        <taxon>Buguloidea</taxon>
        <taxon>Bugulidae</taxon>
        <taxon>Bugula</taxon>
    </lineage>
</organism>
<sequence>MKHRLRTATAFPTNHGPNYHLIHTLSPADTTKPRLLPFQTCQPAECLRCADLEAEILVFTATAGSTRHRACSEEVVSLNYEAQVRGGVLTYK</sequence>
<gene>
    <name evidence="1" type="ORF">EB796_005707</name>
</gene>
<evidence type="ECO:0000313" key="2">
    <source>
        <dbReference type="Proteomes" id="UP000593567"/>
    </source>
</evidence>
<comment type="caution">
    <text evidence="1">The sequence shown here is derived from an EMBL/GenBank/DDBJ whole genome shotgun (WGS) entry which is preliminary data.</text>
</comment>
<dbReference type="AlphaFoldDB" id="A0A7J7KBH1"/>
<name>A0A7J7KBH1_BUGNE</name>
<protein>
    <submittedName>
        <fullName evidence="1">Uncharacterized protein</fullName>
    </submittedName>
</protein>
<reference evidence="1" key="1">
    <citation type="submission" date="2020-06" db="EMBL/GenBank/DDBJ databases">
        <title>Draft genome of Bugula neritina, a colonial animal packing powerful symbionts and potential medicines.</title>
        <authorList>
            <person name="Rayko M."/>
        </authorList>
    </citation>
    <scope>NUCLEOTIDE SEQUENCE [LARGE SCALE GENOMIC DNA]</scope>
    <source>
        <strain evidence="1">Kwan_BN1</strain>
    </source>
</reference>
<accession>A0A7J7KBH1</accession>
<dbReference type="EMBL" id="VXIV02000798">
    <property type="protein sequence ID" value="KAF6035992.1"/>
    <property type="molecule type" value="Genomic_DNA"/>
</dbReference>
<dbReference type="Proteomes" id="UP000593567">
    <property type="component" value="Unassembled WGS sequence"/>
</dbReference>